<organism evidence="1 2">
    <name type="scientific">Lacticaseibacillus nasuensis JCM 17158</name>
    <dbReference type="NCBI Taxonomy" id="1291734"/>
    <lineage>
        <taxon>Bacteria</taxon>
        <taxon>Bacillati</taxon>
        <taxon>Bacillota</taxon>
        <taxon>Bacilli</taxon>
        <taxon>Lactobacillales</taxon>
        <taxon>Lactobacillaceae</taxon>
        <taxon>Lacticaseibacillus</taxon>
    </lineage>
</organism>
<dbReference type="AlphaFoldDB" id="A0A0R1JT52"/>
<dbReference type="PATRIC" id="fig|1291734.4.peg.2146"/>
<name>A0A0R1JT52_9LACO</name>
<proteinExistence type="predicted"/>
<reference evidence="1 2" key="1">
    <citation type="journal article" date="2015" name="Genome Announc.">
        <title>Expanding the biotechnology potential of lactobacilli through comparative genomics of 213 strains and associated genera.</title>
        <authorList>
            <person name="Sun Z."/>
            <person name="Harris H.M."/>
            <person name="McCann A."/>
            <person name="Guo C."/>
            <person name="Argimon S."/>
            <person name="Zhang W."/>
            <person name="Yang X."/>
            <person name="Jeffery I.B."/>
            <person name="Cooney J.C."/>
            <person name="Kagawa T.F."/>
            <person name="Liu W."/>
            <person name="Song Y."/>
            <person name="Salvetti E."/>
            <person name="Wrobel A."/>
            <person name="Rasinkangas P."/>
            <person name="Parkhill J."/>
            <person name="Rea M.C."/>
            <person name="O'Sullivan O."/>
            <person name="Ritari J."/>
            <person name="Douillard F.P."/>
            <person name="Paul Ross R."/>
            <person name="Yang R."/>
            <person name="Briner A.E."/>
            <person name="Felis G.E."/>
            <person name="de Vos W.M."/>
            <person name="Barrangou R."/>
            <person name="Klaenhammer T.R."/>
            <person name="Caufield P.W."/>
            <person name="Cui Y."/>
            <person name="Zhang H."/>
            <person name="O'Toole P.W."/>
        </authorList>
    </citation>
    <scope>NUCLEOTIDE SEQUENCE [LARGE SCALE GENOMIC DNA]</scope>
    <source>
        <strain evidence="1 2">JCM 17158</strain>
    </source>
</reference>
<dbReference type="EMBL" id="AZDJ01000026">
    <property type="protein sequence ID" value="KRK71849.1"/>
    <property type="molecule type" value="Genomic_DNA"/>
</dbReference>
<sequence length="65" mass="7185">MVPLIQNGVGAALTIECVIDPTSHAGVRFVPFAPRVQTHTVLAWRKHRLQTPITTAFIARFKPHA</sequence>
<gene>
    <name evidence="1" type="ORF">FD02_GL002094</name>
</gene>
<evidence type="ECO:0000313" key="2">
    <source>
        <dbReference type="Proteomes" id="UP000051804"/>
    </source>
</evidence>
<dbReference type="STRING" id="1291734.FD02_GL002094"/>
<comment type="caution">
    <text evidence="1">The sequence shown here is derived from an EMBL/GenBank/DDBJ whole genome shotgun (WGS) entry which is preliminary data.</text>
</comment>
<evidence type="ECO:0000313" key="1">
    <source>
        <dbReference type="EMBL" id="KRK71849.1"/>
    </source>
</evidence>
<accession>A0A0R1JT52</accession>
<keyword evidence="2" id="KW-1185">Reference proteome</keyword>
<dbReference type="Proteomes" id="UP000051804">
    <property type="component" value="Unassembled WGS sequence"/>
</dbReference>
<dbReference type="SUPFAM" id="SSF53850">
    <property type="entry name" value="Periplasmic binding protein-like II"/>
    <property type="match status" value="1"/>
</dbReference>
<evidence type="ECO:0008006" key="3">
    <source>
        <dbReference type="Google" id="ProtNLM"/>
    </source>
</evidence>
<dbReference type="Gene3D" id="3.40.190.290">
    <property type="match status" value="1"/>
</dbReference>
<protein>
    <recommendedName>
        <fullName evidence="3">LysR substrate-binding domain-containing protein</fullName>
    </recommendedName>
</protein>